<accession>A0A9D1H1G1</accession>
<dbReference type="InterPro" id="IPR036388">
    <property type="entry name" value="WH-like_DNA-bd_sf"/>
</dbReference>
<sequence length="188" mass="21293">MAVAIPSPTLAVDHVTSPDVADQLAQDFSRFVAQHERMLLGFAQMIAGHRADAEDLVQTALAKAYLKWGRLHRDDFDAVAYIRRIIINEHHSLWRRAFKRREYATEVMPEVGVEDIHPDDELWEQVMELPPRQRAVIALRFYSDMSVADTADVLKCSEGTVKSQTSRALTTLRGHLDVDSVVGEGDRR</sequence>
<dbReference type="Proteomes" id="UP000886842">
    <property type="component" value="Unassembled WGS sequence"/>
</dbReference>
<dbReference type="EMBL" id="DVLP01000361">
    <property type="protein sequence ID" value="HIT76345.1"/>
    <property type="molecule type" value="Genomic_DNA"/>
</dbReference>
<dbReference type="NCBIfam" id="TIGR02983">
    <property type="entry name" value="SigE-fam_strep"/>
    <property type="match status" value="1"/>
</dbReference>
<comment type="similarity">
    <text evidence="1 6">Belongs to the sigma-70 factor family. ECF subfamily.</text>
</comment>
<dbReference type="PROSITE" id="PS01063">
    <property type="entry name" value="SIGMA70_ECF"/>
    <property type="match status" value="1"/>
</dbReference>
<protein>
    <recommendedName>
        <fullName evidence="6">RNA polymerase sigma factor</fullName>
    </recommendedName>
</protein>
<feature type="domain" description="RNA polymerase sigma-70 region 2" evidence="7">
    <location>
        <begin position="32"/>
        <end position="97"/>
    </location>
</feature>
<evidence type="ECO:0000256" key="3">
    <source>
        <dbReference type="ARBA" id="ARBA00023082"/>
    </source>
</evidence>
<evidence type="ECO:0000313" key="10">
    <source>
        <dbReference type="Proteomes" id="UP000886842"/>
    </source>
</evidence>
<dbReference type="GO" id="GO:0006352">
    <property type="term" value="P:DNA-templated transcription initiation"/>
    <property type="evidence" value="ECO:0007669"/>
    <property type="project" value="InterPro"/>
</dbReference>
<dbReference type="InterPro" id="IPR000838">
    <property type="entry name" value="RNA_pol_sigma70_ECF_CS"/>
</dbReference>
<gene>
    <name evidence="9" type="ORF">IAA98_12240</name>
</gene>
<proteinExistence type="inferred from homology"/>
<comment type="caution">
    <text evidence="9">The sequence shown here is derived from an EMBL/GenBank/DDBJ whole genome shotgun (WGS) entry which is preliminary data.</text>
</comment>
<evidence type="ECO:0000259" key="8">
    <source>
        <dbReference type="Pfam" id="PF08281"/>
    </source>
</evidence>
<keyword evidence="5 6" id="KW-0804">Transcription</keyword>
<keyword evidence="4 6" id="KW-0238">DNA-binding</keyword>
<dbReference type="PANTHER" id="PTHR43133">
    <property type="entry name" value="RNA POLYMERASE ECF-TYPE SIGMA FACTO"/>
    <property type="match status" value="1"/>
</dbReference>
<dbReference type="InterPro" id="IPR039425">
    <property type="entry name" value="RNA_pol_sigma-70-like"/>
</dbReference>
<dbReference type="NCBIfam" id="TIGR02937">
    <property type="entry name" value="sigma70-ECF"/>
    <property type="match status" value="1"/>
</dbReference>
<dbReference type="SUPFAM" id="SSF88946">
    <property type="entry name" value="Sigma2 domain of RNA polymerase sigma factors"/>
    <property type="match status" value="1"/>
</dbReference>
<evidence type="ECO:0000256" key="4">
    <source>
        <dbReference type="ARBA" id="ARBA00023125"/>
    </source>
</evidence>
<reference evidence="9" key="2">
    <citation type="journal article" date="2021" name="PeerJ">
        <title>Extensive microbial diversity within the chicken gut microbiome revealed by metagenomics and culture.</title>
        <authorList>
            <person name="Gilroy R."/>
            <person name="Ravi A."/>
            <person name="Getino M."/>
            <person name="Pursley I."/>
            <person name="Horton D.L."/>
            <person name="Alikhan N.F."/>
            <person name="Baker D."/>
            <person name="Gharbi K."/>
            <person name="Hall N."/>
            <person name="Watson M."/>
            <person name="Adriaenssens E.M."/>
            <person name="Foster-Nyarko E."/>
            <person name="Jarju S."/>
            <person name="Secka A."/>
            <person name="Antonio M."/>
            <person name="Oren A."/>
            <person name="Chaudhuri R.R."/>
            <person name="La Ragione R."/>
            <person name="Hildebrand F."/>
            <person name="Pallen M.J."/>
        </authorList>
    </citation>
    <scope>NUCLEOTIDE SEQUENCE</scope>
    <source>
        <strain evidence="9">ChiGjej1B1-24693</strain>
    </source>
</reference>
<evidence type="ECO:0000256" key="2">
    <source>
        <dbReference type="ARBA" id="ARBA00023015"/>
    </source>
</evidence>
<evidence type="ECO:0000256" key="1">
    <source>
        <dbReference type="ARBA" id="ARBA00010641"/>
    </source>
</evidence>
<dbReference type="GO" id="GO:0016987">
    <property type="term" value="F:sigma factor activity"/>
    <property type="evidence" value="ECO:0007669"/>
    <property type="project" value="UniProtKB-KW"/>
</dbReference>
<feature type="domain" description="RNA polymerase sigma factor 70 region 4 type 2" evidence="8">
    <location>
        <begin position="120"/>
        <end position="172"/>
    </location>
</feature>
<dbReference type="Gene3D" id="1.10.10.10">
    <property type="entry name" value="Winged helix-like DNA-binding domain superfamily/Winged helix DNA-binding domain"/>
    <property type="match status" value="1"/>
</dbReference>
<organism evidence="9 10">
    <name type="scientific">Candidatus Avipropionibacterium avicola</name>
    <dbReference type="NCBI Taxonomy" id="2840701"/>
    <lineage>
        <taxon>Bacteria</taxon>
        <taxon>Bacillati</taxon>
        <taxon>Actinomycetota</taxon>
        <taxon>Actinomycetes</taxon>
        <taxon>Propionibacteriales</taxon>
        <taxon>Propionibacteriaceae</taxon>
        <taxon>Propionibacteriaceae incertae sedis</taxon>
        <taxon>Candidatus Avipropionibacterium</taxon>
    </lineage>
</organism>
<dbReference type="AlphaFoldDB" id="A0A9D1H1G1"/>
<dbReference type="Gene3D" id="1.10.1740.10">
    <property type="match status" value="1"/>
</dbReference>
<dbReference type="InterPro" id="IPR013249">
    <property type="entry name" value="RNA_pol_sigma70_r4_t2"/>
</dbReference>
<keyword evidence="3 6" id="KW-0731">Sigma factor</keyword>
<dbReference type="GO" id="GO:0003677">
    <property type="term" value="F:DNA binding"/>
    <property type="evidence" value="ECO:0007669"/>
    <property type="project" value="UniProtKB-KW"/>
</dbReference>
<name>A0A9D1H1G1_9ACTN</name>
<dbReference type="PANTHER" id="PTHR43133:SF50">
    <property type="entry name" value="ECF RNA POLYMERASE SIGMA FACTOR SIGM"/>
    <property type="match status" value="1"/>
</dbReference>
<dbReference type="Pfam" id="PF04542">
    <property type="entry name" value="Sigma70_r2"/>
    <property type="match status" value="1"/>
</dbReference>
<keyword evidence="2 6" id="KW-0805">Transcription regulation</keyword>
<evidence type="ECO:0000256" key="6">
    <source>
        <dbReference type="RuleBase" id="RU000716"/>
    </source>
</evidence>
<evidence type="ECO:0000256" key="5">
    <source>
        <dbReference type="ARBA" id="ARBA00023163"/>
    </source>
</evidence>
<dbReference type="InterPro" id="IPR014325">
    <property type="entry name" value="RNA_pol_sigma-E_actinobac"/>
</dbReference>
<reference evidence="9" key="1">
    <citation type="submission" date="2020-10" db="EMBL/GenBank/DDBJ databases">
        <authorList>
            <person name="Gilroy R."/>
        </authorList>
    </citation>
    <scope>NUCLEOTIDE SEQUENCE</scope>
    <source>
        <strain evidence="9">ChiGjej1B1-24693</strain>
    </source>
</reference>
<dbReference type="InterPro" id="IPR014284">
    <property type="entry name" value="RNA_pol_sigma-70_dom"/>
</dbReference>
<dbReference type="InterPro" id="IPR013324">
    <property type="entry name" value="RNA_pol_sigma_r3/r4-like"/>
</dbReference>
<dbReference type="GO" id="GO:0006950">
    <property type="term" value="P:response to stress"/>
    <property type="evidence" value="ECO:0007669"/>
    <property type="project" value="UniProtKB-ARBA"/>
</dbReference>
<dbReference type="InterPro" id="IPR007627">
    <property type="entry name" value="RNA_pol_sigma70_r2"/>
</dbReference>
<evidence type="ECO:0000313" key="9">
    <source>
        <dbReference type="EMBL" id="HIT76345.1"/>
    </source>
</evidence>
<evidence type="ECO:0000259" key="7">
    <source>
        <dbReference type="Pfam" id="PF04542"/>
    </source>
</evidence>
<dbReference type="SUPFAM" id="SSF88659">
    <property type="entry name" value="Sigma3 and sigma4 domains of RNA polymerase sigma factors"/>
    <property type="match status" value="1"/>
</dbReference>
<dbReference type="InterPro" id="IPR013325">
    <property type="entry name" value="RNA_pol_sigma_r2"/>
</dbReference>
<dbReference type="Pfam" id="PF08281">
    <property type="entry name" value="Sigma70_r4_2"/>
    <property type="match status" value="1"/>
</dbReference>
<dbReference type="CDD" id="cd06171">
    <property type="entry name" value="Sigma70_r4"/>
    <property type="match status" value="1"/>
</dbReference>